<protein>
    <submittedName>
        <fullName evidence="1">Uncharacterized protein</fullName>
    </submittedName>
</protein>
<gene>
    <name evidence="1" type="ORF">SL103_32580</name>
</gene>
<reference evidence="1 2" key="1">
    <citation type="submission" date="2016-09" db="EMBL/GenBank/DDBJ databases">
        <title>Complete genome sequencing of Streptomyces lydicus 103 and metabolic pathways analysis of antibiotic biosynthesis.</title>
        <authorList>
            <person name="Jia N."/>
            <person name="Ding M.-Z."/>
            <person name="Gao F."/>
            <person name="Yuan Y.-J."/>
        </authorList>
    </citation>
    <scope>NUCLEOTIDE SEQUENCE [LARGE SCALE GENOMIC DNA]</scope>
    <source>
        <strain evidence="1 2">103</strain>
    </source>
</reference>
<proteinExistence type="predicted"/>
<keyword evidence="2" id="KW-1185">Reference proteome</keyword>
<dbReference type="OrthoDB" id="4255650at2"/>
<dbReference type="AlphaFoldDB" id="A0A1D7VUE9"/>
<organism evidence="1 2">
    <name type="scientific">Streptomyces lydicus</name>
    <dbReference type="NCBI Taxonomy" id="47763"/>
    <lineage>
        <taxon>Bacteria</taxon>
        <taxon>Bacillati</taxon>
        <taxon>Actinomycetota</taxon>
        <taxon>Actinomycetes</taxon>
        <taxon>Kitasatosporales</taxon>
        <taxon>Streptomycetaceae</taxon>
        <taxon>Streptomyces</taxon>
    </lineage>
</organism>
<evidence type="ECO:0000313" key="1">
    <source>
        <dbReference type="EMBL" id="AOP50370.1"/>
    </source>
</evidence>
<dbReference type="KEGG" id="slc:SL103_32580"/>
<sequence length="85" mass="9102">MTARTPTSRDLGLGHRDHPLLGRRVVDHGHGDRIGVLRAIAPDSKDNPFNLVVAVPDTPPVAWLAPPGGGREWTTAPEAIEEVTP</sequence>
<evidence type="ECO:0000313" key="2">
    <source>
        <dbReference type="Proteomes" id="UP000094094"/>
    </source>
</evidence>
<accession>A0A1D7VUE9</accession>
<dbReference type="Proteomes" id="UP000094094">
    <property type="component" value="Chromosome"/>
</dbReference>
<dbReference type="RefSeq" id="WP_069572540.1">
    <property type="nucleotide sequence ID" value="NZ_CP017157.1"/>
</dbReference>
<name>A0A1D7VUE9_9ACTN</name>
<dbReference type="EMBL" id="CP017157">
    <property type="protein sequence ID" value="AOP50370.1"/>
    <property type="molecule type" value="Genomic_DNA"/>
</dbReference>